<dbReference type="Proteomes" id="UP000254079">
    <property type="component" value="Unassembled WGS sequence"/>
</dbReference>
<organism evidence="1 2">
    <name type="scientific">Escherichia coli</name>
    <dbReference type="NCBI Taxonomy" id="562"/>
    <lineage>
        <taxon>Bacteria</taxon>
        <taxon>Pseudomonadati</taxon>
        <taxon>Pseudomonadota</taxon>
        <taxon>Gammaproteobacteria</taxon>
        <taxon>Enterobacterales</taxon>
        <taxon>Enterobacteriaceae</taxon>
        <taxon>Escherichia</taxon>
    </lineage>
</organism>
<reference evidence="1 2" key="1">
    <citation type="submission" date="2018-06" db="EMBL/GenBank/DDBJ databases">
        <authorList>
            <consortium name="Pathogen Informatics"/>
            <person name="Doyle S."/>
        </authorList>
    </citation>
    <scope>NUCLEOTIDE SEQUENCE [LARGE SCALE GENOMIC DNA]</scope>
    <source>
        <strain evidence="1 2">NCTC8622</strain>
    </source>
</reference>
<name>A0A376UF57_ECOLX</name>
<dbReference type="AlphaFoldDB" id="A0A376UF57"/>
<protein>
    <submittedName>
        <fullName evidence="1">Putative mechanosensitive ion channel protein</fullName>
    </submittedName>
</protein>
<sequence length="46" mass="4947">MYALLSVFSLLDVILNLAQKFPAASQLPLKGIFQGIKLIGAILVAF</sequence>
<evidence type="ECO:0000313" key="2">
    <source>
        <dbReference type="Proteomes" id="UP000254079"/>
    </source>
</evidence>
<dbReference type="EMBL" id="UGCP01000002">
    <property type="protein sequence ID" value="STI87688.1"/>
    <property type="molecule type" value="Genomic_DNA"/>
</dbReference>
<accession>A0A376UF57</accession>
<proteinExistence type="predicted"/>
<gene>
    <name evidence="1" type="primary">mscM_2</name>
    <name evidence="1" type="ORF">NCTC8622_06863</name>
</gene>
<evidence type="ECO:0000313" key="1">
    <source>
        <dbReference type="EMBL" id="STI87688.1"/>
    </source>
</evidence>